<reference evidence="1 2" key="1">
    <citation type="submission" date="2019-05" db="EMBL/GenBank/DDBJ databases">
        <title>Another draft genome of Portunus trituberculatus and its Hox gene families provides insights of decapod evolution.</title>
        <authorList>
            <person name="Jeong J.-H."/>
            <person name="Song I."/>
            <person name="Kim S."/>
            <person name="Choi T."/>
            <person name="Kim D."/>
            <person name="Ryu S."/>
            <person name="Kim W."/>
        </authorList>
    </citation>
    <scope>NUCLEOTIDE SEQUENCE [LARGE SCALE GENOMIC DNA]</scope>
    <source>
        <tissue evidence="1">Muscle</tissue>
    </source>
</reference>
<dbReference type="AlphaFoldDB" id="A0A5B7EWN2"/>
<proteinExistence type="predicted"/>
<gene>
    <name evidence="1" type="ORF">E2C01_032717</name>
</gene>
<accession>A0A5B7EWN2</accession>
<comment type="caution">
    <text evidence="1">The sequence shown here is derived from an EMBL/GenBank/DDBJ whole genome shotgun (WGS) entry which is preliminary data.</text>
</comment>
<sequence length="159" mass="17719">METDLMSAWGAITISQPNSTQCKKQNTIRRGWLKGQCDVGFPTETSGGWKAGVRPFTRELKPSKTSNELDNNTIAEKNMHFSQYFSFVILDQRVRQLANLKVAPRAMQVPPLWQGFGPTWHGLLPHSCTLKAAATLTAVQGPTGDLATRRSKIQPWKPL</sequence>
<name>A0A5B7EWN2_PORTR</name>
<evidence type="ECO:0000313" key="1">
    <source>
        <dbReference type="EMBL" id="MPC39191.1"/>
    </source>
</evidence>
<evidence type="ECO:0000313" key="2">
    <source>
        <dbReference type="Proteomes" id="UP000324222"/>
    </source>
</evidence>
<dbReference type="Proteomes" id="UP000324222">
    <property type="component" value="Unassembled WGS sequence"/>
</dbReference>
<organism evidence="1 2">
    <name type="scientific">Portunus trituberculatus</name>
    <name type="common">Swimming crab</name>
    <name type="synonym">Neptunus trituberculatus</name>
    <dbReference type="NCBI Taxonomy" id="210409"/>
    <lineage>
        <taxon>Eukaryota</taxon>
        <taxon>Metazoa</taxon>
        <taxon>Ecdysozoa</taxon>
        <taxon>Arthropoda</taxon>
        <taxon>Crustacea</taxon>
        <taxon>Multicrustacea</taxon>
        <taxon>Malacostraca</taxon>
        <taxon>Eumalacostraca</taxon>
        <taxon>Eucarida</taxon>
        <taxon>Decapoda</taxon>
        <taxon>Pleocyemata</taxon>
        <taxon>Brachyura</taxon>
        <taxon>Eubrachyura</taxon>
        <taxon>Portunoidea</taxon>
        <taxon>Portunidae</taxon>
        <taxon>Portuninae</taxon>
        <taxon>Portunus</taxon>
    </lineage>
</organism>
<dbReference type="EMBL" id="VSRR010004288">
    <property type="protein sequence ID" value="MPC39191.1"/>
    <property type="molecule type" value="Genomic_DNA"/>
</dbReference>
<protein>
    <submittedName>
        <fullName evidence="1">Uncharacterized protein</fullName>
    </submittedName>
</protein>
<keyword evidence="2" id="KW-1185">Reference proteome</keyword>